<dbReference type="FunFam" id="3.40.50.10180:FF:000001">
    <property type="entry name" value="Glycerate kinase"/>
    <property type="match status" value="1"/>
</dbReference>
<dbReference type="InterPro" id="IPR039760">
    <property type="entry name" value="MOFRL_protein"/>
</dbReference>
<evidence type="ECO:0000256" key="5">
    <source>
        <dbReference type="ARBA" id="ARBA00022679"/>
    </source>
</evidence>
<keyword evidence="5" id="KW-0808">Transferase</keyword>
<dbReference type="SUPFAM" id="SSF82544">
    <property type="entry name" value="GckA/TtuD-like"/>
    <property type="match status" value="1"/>
</dbReference>
<evidence type="ECO:0000259" key="9">
    <source>
        <dbReference type="Pfam" id="PF05161"/>
    </source>
</evidence>
<comment type="caution">
    <text evidence="11">The sequence shown here is derived from an EMBL/GenBank/DDBJ whole genome shotgun (WGS) entry which is preliminary data.</text>
</comment>
<sequence length="523" mass="56433">MAGALQVLKFRRDLSTKIKTSSTSIMSQQEEAKQIFMTGVTSVLPPSMLGRNLVVKDNCGSSVLQCGGREFSLHKNLYLVGFGKAVLGMAAAVEKIVGKHLLQGVISIPRGMQDTMKHAKKWEMLLPLDSRIRVMEGAEHNLPDKAALAAAREIKTLAEKLSEKDLLIVLISGGGSALLPAPVPPLNLRDKQMITKQLAEKGANIHELNTVRRALSQLKGGGLARAAYPAQVVSLILSDVIGDNLDIIASGPTVFCTQKKQECLQILSKYSLLDSVPKVLEQALLNIPQAPANNGFSHVHNFLIGSNLIALKEAEKKSLEVGYHPLVLSTCLNGDVKKVARFFGLLAQIVCAIITCRPKEKLLEQEILVLANDLSIPDLNISEKLLTLRASGTVESVCILCGGETTVLVQGKGKGGRNQELALRVAQEWHKSSYDLKGCEVLFLSGGTDGQDGPTEAAGGFAYPSMVAHAQENGLDAESFLDHSNSNTFLSRFQDGRYLLNTGLTGTNVMDVQVLLIRKTKND</sequence>
<dbReference type="GO" id="GO:0005737">
    <property type="term" value="C:cytoplasm"/>
    <property type="evidence" value="ECO:0007669"/>
    <property type="project" value="TreeGrafter"/>
</dbReference>
<evidence type="ECO:0000256" key="7">
    <source>
        <dbReference type="ARBA" id="ARBA00022777"/>
    </source>
</evidence>
<dbReference type="EC" id="2.7.1.31" evidence="3"/>
<dbReference type="GO" id="GO:0008887">
    <property type="term" value="F:glycerate kinase activity"/>
    <property type="evidence" value="ECO:0007669"/>
    <property type="project" value="UniProtKB-EC"/>
</dbReference>
<dbReference type="InterPro" id="IPR025286">
    <property type="entry name" value="MOFRL_assoc_dom"/>
</dbReference>
<evidence type="ECO:0000313" key="11">
    <source>
        <dbReference type="EMBL" id="KAG8436118.1"/>
    </source>
</evidence>
<dbReference type="Gene3D" id="3.40.1480.10">
    <property type="entry name" value="MOFRL domain"/>
    <property type="match status" value="1"/>
</dbReference>
<keyword evidence="12" id="KW-1185">Reference proteome</keyword>
<dbReference type="InterPro" id="IPR037035">
    <property type="entry name" value="GK-like_C_sf"/>
</dbReference>
<name>A0A8T2IYL0_9PIPI</name>
<evidence type="ECO:0000256" key="4">
    <source>
        <dbReference type="ARBA" id="ARBA00020720"/>
    </source>
</evidence>
<evidence type="ECO:0000313" key="12">
    <source>
        <dbReference type="Proteomes" id="UP000812440"/>
    </source>
</evidence>
<evidence type="ECO:0000256" key="1">
    <source>
        <dbReference type="ARBA" id="ARBA00000694"/>
    </source>
</evidence>
<dbReference type="GO" id="GO:0005524">
    <property type="term" value="F:ATP binding"/>
    <property type="evidence" value="ECO:0007669"/>
    <property type="project" value="UniProtKB-KW"/>
</dbReference>
<dbReference type="Pfam" id="PF13660">
    <property type="entry name" value="DUF4147"/>
    <property type="match status" value="1"/>
</dbReference>
<dbReference type="PANTHER" id="PTHR12227">
    <property type="entry name" value="GLYCERATE KINASE"/>
    <property type="match status" value="1"/>
</dbReference>
<accession>A0A8T2IYL0</accession>
<gene>
    <name evidence="11" type="ORF">GDO86_007287</name>
</gene>
<evidence type="ECO:0000256" key="6">
    <source>
        <dbReference type="ARBA" id="ARBA00022741"/>
    </source>
</evidence>
<dbReference type="InterPro" id="IPR007835">
    <property type="entry name" value="MOFRL"/>
</dbReference>
<protein>
    <recommendedName>
        <fullName evidence="4">Glycerate kinase</fullName>
        <ecNumber evidence="3">2.7.1.31</ecNumber>
    </recommendedName>
</protein>
<reference evidence="11" key="1">
    <citation type="thesis" date="2020" institute="ProQuest LLC" country="789 East Eisenhower Parkway, Ann Arbor, MI, USA">
        <title>Comparative Genomics and Chromosome Evolution.</title>
        <authorList>
            <person name="Mudd A.B."/>
        </authorList>
    </citation>
    <scope>NUCLEOTIDE SEQUENCE</scope>
    <source>
        <strain evidence="11">Female2</strain>
        <tissue evidence="11">Blood</tissue>
    </source>
</reference>
<dbReference type="Gene3D" id="3.40.50.10180">
    <property type="entry name" value="Glycerate kinase, MOFRL-like N-terminal domain"/>
    <property type="match status" value="1"/>
</dbReference>
<dbReference type="Pfam" id="PF05161">
    <property type="entry name" value="MOFRL"/>
    <property type="match status" value="1"/>
</dbReference>
<dbReference type="OrthoDB" id="44918at2759"/>
<dbReference type="InterPro" id="IPR038614">
    <property type="entry name" value="GK_N_sf"/>
</dbReference>
<comment type="similarity">
    <text evidence="2">Belongs to the glycerate kinase type-2 family.</text>
</comment>
<dbReference type="EMBL" id="JAACNH010000007">
    <property type="protein sequence ID" value="KAG8436118.1"/>
    <property type="molecule type" value="Genomic_DNA"/>
</dbReference>
<feature type="domain" description="MOFRL" evidence="9">
    <location>
        <begin position="397"/>
        <end position="511"/>
    </location>
</feature>
<proteinExistence type="inferred from homology"/>
<evidence type="ECO:0000256" key="8">
    <source>
        <dbReference type="ARBA" id="ARBA00022840"/>
    </source>
</evidence>
<keyword evidence="8" id="KW-0067">ATP-binding</keyword>
<dbReference type="Proteomes" id="UP000812440">
    <property type="component" value="Chromosome 4"/>
</dbReference>
<evidence type="ECO:0000256" key="2">
    <source>
        <dbReference type="ARBA" id="ARBA00005393"/>
    </source>
</evidence>
<dbReference type="PANTHER" id="PTHR12227:SF0">
    <property type="entry name" value="GLYCERATE KINASE"/>
    <property type="match status" value="1"/>
</dbReference>
<keyword evidence="7" id="KW-0418">Kinase</keyword>
<keyword evidence="6" id="KW-0547">Nucleotide-binding</keyword>
<comment type="catalytic activity">
    <reaction evidence="1">
        <text>(R)-glycerate + ATP = (2R)-3-phosphoglycerate + ADP + H(+)</text>
        <dbReference type="Rhea" id="RHEA:23516"/>
        <dbReference type="ChEBI" id="CHEBI:15378"/>
        <dbReference type="ChEBI" id="CHEBI:16659"/>
        <dbReference type="ChEBI" id="CHEBI:30616"/>
        <dbReference type="ChEBI" id="CHEBI:58272"/>
        <dbReference type="ChEBI" id="CHEBI:456216"/>
        <dbReference type="EC" id="2.7.1.31"/>
    </reaction>
</comment>
<evidence type="ECO:0000256" key="3">
    <source>
        <dbReference type="ARBA" id="ARBA00012101"/>
    </source>
</evidence>
<feature type="domain" description="MOFRL-associated" evidence="10">
    <location>
        <begin position="32"/>
        <end position="284"/>
    </location>
</feature>
<evidence type="ECO:0000259" key="10">
    <source>
        <dbReference type="Pfam" id="PF13660"/>
    </source>
</evidence>
<dbReference type="AlphaFoldDB" id="A0A8T2IYL0"/>
<organism evidence="11 12">
    <name type="scientific">Hymenochirus boettgeri</name>
    <name type="common">Congo dwarf clawed frog</name>
    <dbReference type="NCBI Taxonomy" id="247094"/>
    <lineage>
        <taxon>Eukaryota</taxon>
        <taxon>Metazoa</taxon>
        <taxon>Chordata</taxon>
        <taxon>Craniata</taxon>
        <taxon>Vertebrata</taxon>
        <taxon>Euteleostomi</taxon>
        <taxon>Amphibia</taxon>
        <taxon>Batrachia</taxon>
        <taxon>Anura</taxon>
        <taxon>Pipoidea</taxon>
        <taxon>Pipidae</taxon>
        <taxon>Pipinae</taxon>
        <taxon>Hymenochirus</taxon>
    </lineage>
</organism>